<proteinExistence type="predicted"/>
<dbReference type="Proteomes" id="UP000339249">
    <property type="component" value="Unassembled WGS sequence"/>
</dbReference>
<dbReference type="AlphaFoldDB" id="A0A4V6J178"/>
<evidence type="ECO:0000313" key="1">
    <source>
        <dbReference type="EMBL" id="VTN09294.1"/>
    </source>
</evidence>
<reference evidence="1 2" key="1">
    <citation type="submission" date="2019-04" db="EMBL/GenBank/DDBJ databases">
        <authorList>
            <consortium name="Pathogen Informatics"/>
        </authorList>
    </citation>
    <scope>NUCLEOTIDE SEQUENCE [LARGE SCALE GENOMIC DNA]</scope>
    <source>
        <strain evidence="1 2">NCTC9185</strain>
    </source>
</reference>
<dbReference type="EMBL" id="CABDVU010000001">
    <property type="protein sequence ID" value="VTN09294.1"/>
    <property type="molecule type" value="Genomic_DNA"/>
</dbReference>
<evidence type="ECO:0000313" key="2">
    <source>
        <dbReference type="Proteomes" id="UP000339249"/>
    </source>
</evidence>
<sequence length="91" mass="10090">MARRLRSGTSAWAGITRTREGIAFIAIGLIRPTVGRLQVYDDTRRYLVITRHINPDMLPKARGYVSNSSSAYHETSGEYSVALRTNGGGDY</sequence>
<protein>
    <submittedName>
        <fullName evidence="1">Uncharacterized protein</fullName>
    </submittedName>
</protein>
<name>A0A4V6J178_RAOTE</name>
<accession>A0A4V6J178</accession>
<gene>
    <name evidence="1" type="ORF">NCTC9185_01178</name>
</gene>
<organism evidence="1 2">
    <name type="scientific">Raoultella terrigena</name>
    <name type="common">Klebsiella terrigena</name>
    <dbReference type="NCBI Taxonomy" id="577"/>
    <lineage>
        <taxon>Bacteria</taxon>
        <taxon>Pseudomonadati</taxon>
        <taxon>Pseudomonadota</taxon>
        <taxon>Gammaproteobacteria</taxon>
        <taxon>Enterobacterales</taxon>
        <taxon>Enterobacteriaceae</taxon>
        <taxon>Klebsiella/Raoultella group</taxon>
        <taxon>Raoultella</taxon>
    </lineage>
</organism>